<comment type="similarity">
    <text evidence="4 16">Belongs to the tubulin family.</text>
</comment>
<dbReference type="GO" id="GO:0000280">
    <property type="term" value="P:nuclear division"/>
    <property type="evidence" value="ECO:0007669"/>
    <property type="project" value="UniProtKB-ARBA"/>
</dbReference>
<evidence type="ECO:0000256" key="9">
    <source>
        <dbReference type="ARBA" id="ARBA00022794"/>
    </source>
</evidence>
<evidence type="ECO:0000256" key="14">
    <source>
        <dbReference type="ARBA" id="ARBA00030594"/>
    </source>
</evidence>
<dbReference type="GO" id="GO:0005874">
    <property type="term" value="C:microtubule"/>
    <property type="evidence" value="ECO:0007669"/>
    <property type="project" value="UniProtKB-KW"/>
</dbReference>
<dbReference type="PANTHER" id="PTHR11588">
    <property type="entry name" value="TUBULIN"/>
    <property type="match status" value="1"/>
</dbReference>
<keyword evidence="11" id="KW-0206">Cytoskeleton</keyword>
<keyword evidence="8 16" id="KW-0547">Nucleotide-binding</keyword>
<keyword evidence="12" id="KW-0539">Nucleus</keyword>
<reference evidence="18 19" key="1">
    <citation type="journal article" date="2015" name="Genome Biol. Evol.">
        <title>The genome of winter moth (Operophtera brumata) provides a genomic perspective on sexual dimorphism and phenology.</title>
        <authorList>
            <person name="Derks M.F."/>
            <person name="Smit S."/>
            <person name="Salis L."/>
            <person name="Schijlen E."/>
            <person name="Bossers A."/>
            <person name="Mateman C."/>
            <person name="Pijl A.S."/>
            <person name="de Ridder D."/>
            <person name="Groenen M.A."/>
            <person name="Visser M.E."/>
            <person name="Megens H.J."/>
        </authorList>
    </citation>
    <scope>NUCLEOTIDE SEQUENCE [LARGE SCALE GENOMIC DNA]</scope>
    <source>
        <strain evidence="18">WM2013NL</strain>
        <tissue evidence="18">Head and thorax</tissue>
    </source>
</reference>
<dbReference type="PROSITE" id="PS00227">
    <property type="entry name" value="TUBULIN"/>
    <property type="match status" value="1"/>
</dbReference>
<dbReference type="SUPFAM" id="SSF55307">
    <property type="entry name" value="Tubulin C-terminal domain-like"/>
    <property type="match status" value="1"/>
</dbReference>
<evidence type="ECO:0000256" key="8">
    <source>
        <dbReference type="ARBA" id="ARBA00022741"/>
    </source>
</evidence>
<keyword evidence="9" id="KW-0970">Cilium biogenesis/degradation</keyword>
<dbReference type="STRING" id="104452.A0A0L7LT76"/>
<organism evidence="18 19">
    <name type="scientific">Operophtera brumata</name>
    <name type="common">Winter moth</name>
    <name type="synonym">Phalaena brumata</name>
    <dbReference type="NCBI Taxonomy" id="104452"/>
    <lineage>
        <taxon>Eukaryota</taxon>
        <taxon>Metazoa</taxon>
        <taxon>Ecdysozoa</taxon>
        <taxon>Arthropoda</taxon>
        <taxon>Hexapoda</taxon>
        <taxon>Insecta</taxon>
        <taxon>Pterygota</taxon>
        <taxon>Neoptera</taxon>
        <taxon>Endopterygota</taxon>
        <taxon>Lepidoptera</taxon>
        <taxon>Glossata</taxon>
        <taxon>Ditrysia</taxon>
        <taxon>Geometroidea</taxon>
        <taxon>Geometridae</taxon>
        <taxon>Larentiinae</taxon>
        <taxon>Operophtera</taxon>
    </lineage>
</organism>
<evidence type="ECO:0000256" key="16">
    <source>
        <dbReference type="RuleBase" id="RU000352"/>
    </source>
</evidence>
<keyword evidence="19" id="KW-1185">Reference proteome</keyword>
<dbReference type="InterPro" id="IPR008280">
    <property type="entry name" value="Tub_FtsZ_C"/>
</dbReference>
<dbReference type="InterPro" id="IPR036525">
    <property type="entry name" value="Tubulin/FtsZ_GTPase_sf"/>
</dbReference>
<dbReference type="AlphaFoldDB" id="A0A0L7LT76"/>
<dbReference type="Gene3D" id="3.40.50.1440">
    <property type="entry name" value="Tubulin/FtsZ, GTPase domain"/>
    <property type="match status" value="1"/>
</dbReference>
<dbReference type="FunFam" id="1.10.287.600:FF:000004">
    <property type="entry name" value="Tubulin gamma chain"/>
    <property type="match status" value="1"/>
</dbReference>
<gene>
    <name evidence="18" type="ORF">OBRU01_02013</name>
</gene>
<feature type="domain" description="Tubulin/FtsZ GTPase" evidence="17">
    <location>
        <begin position="48"/>
        <end position="208"/>
    </location>
</feature>
<evidence type="ECO:0000256" key="15">
    <source>
        <dbReference type="ARBA" id="ARBA00046149"/>
    </source>
</evidence>
<comment type="function">
    <text evidence="15">Acts as a positive regulator of hedgehog signaling and regulates ciliary function.</text>
</comment>
<keyword evidence="13" id="KW-0966">Cell projection</keyword>
<dbReference type="GO" id="GO:0005929">
    <property type="term" value="C:cilium"/>
    <property type="evidence" value="ECO:0007669"/>
    <property type="project" value="UniProtKB-SubCell"/>
</dbReference>
<evidence type="ECO:0000256" key="6">
    <source>
        <dbReference type="ARBA" id="ARBA00022490"/>
    </source>
</evidence>
<evidence type="ECO:0000256" key="11">
    <source>
        <dbReference type="ARBA" id="ARBA00023212"/>
    </source>
</evidence>
<evidence type="ECO:0000256" key="2">
    <source>
        <dbReference type="ARBA" id="ARBA00004123"/>
    </source>
</evidence>
<dbReference type="SUPFAM" id="SSF52490">
    <property type="entry name" value="Tubulin nucleotide-binding domain-like"/>
    <property type="match status" value="1"/>
</dbReference>
<dbReference type="Pfam" id="PF00091">
    <property type="entry name" value="Tubulin"/>
    <property type="match status" value="1"/>
</dbReference>
<dbReference type="GO" id="GO:0007020">
    <property type="term" value="P:microtubule nucleation"/>
    <property type="evidence" value="ECO:0007669"/>
    <property type="project" value="InterPro"/>
</dbReference>
<dbReference type="InterPro" id="IPR000217">
    <property type="entry name" value="Tubulin"/>
</dbReference>
<dbReference type="InterPro" id="IPR003008">
    <property type="entry name" value="Tubulin_FtsZ_GTPase"/>
</dbReference>
<dbReference type="GO" id="GO:0098813">
    <property type="term" value="P:nuclear chromosome segregation"/>
    <property type="evidence" value="ECO:0007669"/>
    <property type="project" value="UniProtKB-ARBA"/>
</dbReference>
<dbReference type="Proteomes" id="UP000037510">
    <property type="component" value="Unassembled WGS sequence"/>
</dbReference>
<evidence type="ECO:0000256" key="13">
    <source>
        <dbReference type="ARBA" id="ARBA00023273"/>
    </source>
</evidence>
<name>A0A0L7LT76_OPEBR</name>
<dbReference type="GO" id="GO:0030030">
    <property type="term" value="P:cell projection organization"/>
    <property type="evidence" value="ECO:0007669"/>
    <property type="project" value="UniProtKB-KW"/>
</dbReference>
<evidence type="ECO:0000256" key="12">
    <source>
        <dbReference type="ARBA" id="ARBA00023242"/>
    </source>
</evidence>
<evidence type="ECO:0000256" key="1">
    <source>
        <dbReference type="ARBA" id="ARBA00004114"/>
    </source>
</evidence>
<dbReference type="GO" id="GO:0005814">
    <property type="term" value="C:centriole"/>
    <property type="evidence" value="ECO:0007669"/>
    <property type="project" value="UniProtKB-SubCell"/>
</dbReference>
<evidence type="ECO:0000256" key="5">
    <source>
        <dbReference type="ARBA" id="ARBA00014184"/>
    </source>
</evidence>
<keyword evidence="7 16" id="KW-0493">Microtubule</keyword>
<evidence type="ECO:0000256" key="3">
    <source>
        <dbReference type="ARBA" id="ARBA00004138"/>
    </source>
</evidence>
<evidence type="ECO:0000313" key="19">
    <source>
        <dbReference type="Proteomes" id="UP000037510"/>
    </source>
</evidence>
<dbReference type="GO" id="GO:0005525">
    <property type="term" value="F:GTP binding"/>
    <property type="evidence" value="ECO:0007669"/>
    <property type="project" value="UniProtKB-UniRule"/>
</dbReference>
<sequence length="365" mass="41343">MPSEMITLQLGQCGNQIGFEFWKQLCTEHGISPDGILEEFASAGSDRKDVFFYQADDDHYIPRAVLLDLEPRVINTIMTSPYAKLYNAENVYLSKHGGGAGNNWASGYAQGEKLNEEGFVLCHSIAGGTGSGMGSYILEHLSDRFPKKLVQTYSRLTESADCVMVLDNTALNRIASDRLHIKNPSFAQINTLVSTIMSASTATLRYPSYMNNDLISLVAPLIPTPRLHFLMTGYTPLTADHELNTVSQAPKIRKTTVLDVMQRLLQPKNMMVHKSLQRIRERKLASFIPWGPASIQLFDRCVQQYDKLRKREAFLEVFRKEPMFKESLEEFDESRSVVEELVSEYQAAATPDYVHWNPGMHRPRR</sequence>
<dbReference type="CDD" id="cd02188">
    <property type="entry name" value="gamma_tubulin"/>
    <property type="match status" value="1"/>
</dbReference>
<evidence type="ECO:0000313" key="18">
    <source>
        <dbReference type="EMBL" id="KOB78655.1"/>
    </source>
</evidence>
<dbReference type="SMART" id="SM00864">
    <property type="entry name" value="Tubulin"/>
    <property type="match status" value="1"/>
</dbReference>
<accession>A0A0L7LT76</accession>
<dbReference type="PRINTS" id="PR01224">
    <property type="entry name" value="DELTATUBULIN"/>
</dbReference>
<dbReference type="GO" id="GO:0031122">
    <property type="term" value="P:cytoplasmic microtubule organization"/>
    <property type="evidence" value="ECO:0007669"/>
    <property type="project" value="InterPro"/>
</dbReference>
<dbReference type="InterPro" id="IPR002454">
    <property type="entry name" value="Gamma_tubulin"/>
</dbReference>
<dbReference type="PRINTS" id="PR01161">
    <property type="entry name" value="TUBULIN"/>
</dbReference>
<dbReference type="GO" id="GO:0005813">
    <property type="term" value="C:centrosome"/>
    <property type="evidence" value="ECO:0007669"/>
    <property type="project" value="UniProtKB-ARBA"/>
</dbReference>
<keyword evidence="6" id="KW-0963">Cytoplasm</keyword>
<keyword evidence="10 16" id="KW-0342">GTP-binding</keyword>
<dbReference type="Gene3D" id="1.10.287.600">
    <property type="entry name" value="Helix hairpin bin"/>
    <property type="match status" value="1"/>
</dbReference>
<dbReference type="GO" id="GO:0005634">
    <property type="term" value="C:nucleus"/>
    <property type="evidence" value="ECO:0007669"/>
    <property type="project" value="UniProtKB-SubCell"/>
</dbReference>
<dbReference type="InterPro" id="IPR002967">
    <property type="entry name" value="Delta_tubulin"/>
</dbReference>
<dbReference type="GO" id="GO:0005200">
    <property type="term" value="F:structural constituent of cytoskeleton"/>
    <property type="evidence" value="ECO:0007669"/>
    <property type="project" value="InterPro"/>
</dbReference>
<evidence type="ECO:0000256" key="4">
    <source>
        <dbReference type="ARBA" id="ARBA00009636"/>
    </source>
</evidence>
<evidence type="ECO:0000259" key="17">
    <source>
        <dbReference type="SMART" id="SM00864"/>
    </source>
</evidence>
<dbReference type="Gene3D" id="3.30.1330.20">
    <property type="entry name" value="Tubulin/FtsZ, C-terminal domain"/>
    <property type="match status" value="1"/>
</dbReference>
<dbReference type="InterPro" id="IPR018316">
    <property type="entry name" value="Tubulin/FtsZ_2-layer-sand-dom"/>
</dbReference>
<dbReference type="InterPro" id="IPR037103">
    <property type="entry name" value="Tubulin/FtsZ-like_C"/>
</dbReference>
<dbReference type="EMBL" id="JTDY01000137">
    <property type="protein sequence ID" value="KOB78655.1"/>
    <property type="molecule type" value="Genomic_DNA"/>
</dbReference>
<comment type="caution">
    <text evidence="18">The sequence shown here is derived from an EMBL/GenBank/DDBJ whole genome shotgun (WGS) entry which is preliminary data.</text>
</comment>
<comment type="subcellular location">
    <subcellularLocation>
        <location evidence="3">Cell projection</location>
        <location evidence="3">Cilium</location>
    </subcellularLocation>
    <subcellularLocation>
        <location evidence="1">Cytoplasm</location>
        <location evidence="1">Cytoskeleton</location>
        <location evidence="1">Microtubule organizing center</location>
        <location evidence="1">Centrosome</location>
        <location evidence="1">Centriole</location>
    </subcellularLocation>
    <subcellularLocation>
        <location evidence="2">Nucleus</location>
    </subcellularLocation>
</comment>
<dbReference type="InterPro" id="IPR023123">
    <property type="entry name" value="Tubulin_C"/>
</dbReference>
<evidence type="ECO:0000256" key="7">
    <source>
        <dbReference type="ARBA" id="ARBA00022701"/>
    </source>
</evidence>
<dbReference type="InterPro" id="IPR017975">
    <property type="entry name" value="Tubulin_CS"/>
</dbReference>
<proteinExistence type="inferred from homology"/>
<evidence type="ECO:0000256" key="10">
    <source>
        <dbReference type="ARBA" id="ARBA00023134"/>
    </source>
</evidence>
<dbReference type="Pfam" id="PF03953">
    <property type="entry name" value="Tubulin_C"/>
    <property type="match status" value="1"/>
</dbReference>
<protein>
    <recommendedName>
        <fullName evidence="5">Tubulin delta chain</fullName>
    </recommendedName>
    <alternativeName>
        <fullName evidence="14">Delta-tubulin</fullName>
    </alternativeName>
</protein>
<dbReference type="GO" id="GO:0000930">
    <property type="term" value="C:gamma-tubulin complex"/>
    <property type="evidence" value="ECO:0007669"/>
    <property type="project" value="InterPro"/>
</dbReference>